<gene>
    <name evidence="2" type="ORF">KPL37_17225</name>
</gene>
<dbReference type="EMBL" id="JAHLDV010000065">
    <property type="protein sequence ID" value="MBU3161451.1"/>
    <property type="molecule type" value="Genomic_DNA"/>
</dbReference>
<evidence type="ECO:0000313" key="2">
    <source>
        <dbReference type="EMBL" id="MBU3161451.1"/>
    </source>
</evidence>
<evidence type="ECO:0000313" key="3">
    <source>
        <dbReference type="Proteomes" id="UP000776252"/>
    </source>
</evidence>
<keyword evidence="1" id="KW-1133">Transmembrane helix</keyword>
<accession>A0ABS6BXZ1</accession>
<evidence type="ECO:0000256" key="1">
    <source>
        <dbReference type="SAM" id="Phobius"/>
    </source>
</evidence>
<comment type="caution">
    <text evidence="2">The sequence shown here is derived from an EMBL/GenBank/DDBJ whole genome shotgun (WGS) entry which is preliminary data.</text>
</comment>
<evidence type="ECO:0008006" key="4">
    <source>
        <dbReference type="Google" id="ProtNLM"/>
    </source>
</evidence>
<dbReference type="Proteomes" id="UP000776252">
    <property type="component" value="Unassembled WGS sequence"/>
</dbReference>
<proteinExistence type="predicted"/>
<keyword evidence="3" id="KW-1185">Reference proteome</keyword>
<feature type="transmembrane region" description="Helical" evidence="1">
    <location>
        <begin position="7"/>
        <end position="27"/>
    </location>
</feature>
<sequence length="121" mass="13892">MKDKKTFFVYLITVLTVLLNCLMLFIIRSGDEGIFSNIFVIIIALFCLKIYVIAIKTNQTSKMIPEFYGILFLFGVSAMRCLNRIIQISDTINYFSIIFFIGAGTFFLFIAISRIAFNIKN</sequence>
<keyword evidence="1" id="KW-0472">Membrane</keyword>
<protein>
    <recommendedName>
        <fullName evidence="4">Protein PsiE</fullName>
    </recommendedName>
</protein>
<name>A0ABS6BXZ1_9CLOT</name>
<feature type="transmembrane region" description="Helical" evidence="1">
    <location>
        <begin position="33"/>
        <end position="55"/>
    </location>
</feature>
<reference evidence="2 3" key="1">
    <citation type="submission" date="2021-06" db="EMBL/GenBank/DDBJ databases">
        <title>Clostridia strains as spoilage organisms.</title>
        <authorList>
            <person name="Wambui J."/>
            <person name="Stephan R."/>
            <person name="Stevens M.J.A."/>
        </authorList>
    </citation>
    <scope>NUCLEOTIDE SEQUENCE [LARGE SCALE GENOMIC DNA]</scope>
    <source>
        <strain evidence="2 3">DSM 14204</strain>
    </source>
</reference>
<dbReference type="RefSeq" id="WP_216151264.1">
    <property type="nucleotide sequence ID" value="NZ_JAHLDV010000065.1"/>
</dbReference>
<keyword evidence="1" id="KW-0812">Transmembrane</keyword>
<feature type="transmembrane region" description="Helical" evidence="1">
    <location>
        <begin position="67"/>
        <end position="86"/>
    </location>
</feature>
<feature type="transmembrane region" description="Helical" evidence="1">
    <location>
        <begin position="92"/>
        <end position="117"/>
    </location>
</feature>
<organism evidence="2 3">
    <name type="scientific">Clostridium frigoris</name>
    <dbReference type="NCBI Taxonomy" id="205327"/>
    <lineage>
        <taxon>Bacteria</taxon>
        <taxon>Bacillati</taxon>
        <taxon>Bacillota</taxon>
        <taxon>Clostridia</taxon>
        <taxon>Eubacteriales</taxon>
        <taxon>Clostridiaceae</taxon>
        <taxon>Clostridium</taxon>
    </lineage>
</organism>